<gene>
    <name evidence="1" type="ORF">BA1DRAFT_02321</name>
</gene>
<protein>
    <submittedName>
        <fullName evidence="1">Uncharacterized protein</fullName>
    </submittedName>
</protein>
<dbReference type="RefSeq" id="WP_036778990.1">
    <property type="nucleotide sequence ID" value="NZ_CAWLTM010000084.1"/>
</dbReference>
<accession>A0A022PKU8</accession>
<evidence type="ECO:0000313" key="1">
    <source>
        <dbReference type="EMBL" id="EYU15145.1"/>
    </source>
</evidence>
<dbReference type="Proteomes" id="UP000023464">
    <property type="component" value="Unassembled WGS sequence"/>
</dbReference>
<dbReference type="EMBL" id="JFGV01000031">
    <property type="protein sequence ID" value="EYU15145.1"/>
    <property type="molecule type" value="Genomic_DNA"/>
</dbReference>
<evidence type="ECO:0000313" key="2">
    <source>
        <dbReference type="Proteomes" id="UP000023464"/>
    </source>
</evidence>
<organism evidence="1 2">
    <name type="scientific">Photorhabdus aegyptia</name>
    <dbReference type="NCBI Taxonomy" id="2805098"/>
    <lineage>
        <taxon>Bacteria</taxon>
        <taxon>Pseudomonadati</taxon>
        <taxon>Pseudomonadota</taxon>
        <taxon>Gammaproteobacteria</taxon>
        <taxon>Enterobacterales</taxon>
        <taxon>Morganellaceae</taxon>
        <taxon>Photorhabdus</taxon>
    </lineage>
</organism>
<dbReference type="AlphaFoldDB" id="A0A022PKU8"/>
<comment type="caution">
    <text evidence="1">The sequence shown here is derived from an EMBL/GenBank/DDBJ whole genome shotgun (WGS) entry which is preliminary data.</text>
</comment>
<reference evidence="1 2" key="1">
    <citation type="submission" date="2014-03" db="EMBL/GenBank/DDBJ databases">
        <title>Draft Genome of Photorhabdus luminescens BA1, an Egyptian Isolate.</title>
        <authorList>
            <person name="Ghazal S."/>
            <person name="Hurst S.G.IV."/>
            <person name="Morris K."/>
            <person name="Thomas K."/>
            <person name="Tisa L.S."/>
        </authorList>
    </citation>
    <scope>NUCLEOTIDE SEQUENCE [LARGE SCALE GENOMIC DNA]</scope>
    <source>
        <strain evidence="1 2">BA1</strain>
    </source>
</reference>
<sequence length="92" mass="10568">MLLLVFISLAGMVYCCYRTINLENNFFREYKLYDKTDKVSNKSNCYESILISSLDDLLKERISNTLKYTTENSIDKKGGVPSLISAHLANKF</sequence>
<keyword evidence="2" id="KW-1185">Reference proteome</keyword>
<name>A0A022PKU8_9GAMM</name>
<proteinExistence type="predicted"/>